<evidence type="ECO:0000256" key="2">
    <source>
        <dbReference type="ARBA" id="ARBA00007783"/>
    </source>
</evidence>
<feature type="domain" description="ABC transmembrane type-2" evidence="9">
    <location>
        <begin position="31"/>
        <end position="272"/>
    </location>
</feature>
<sequence length="274" mass="29943">MEIPPNYGRDLLEGRQPSVGFYIDGAYPSVAENLRSSISGLMSQYFSDYYRSQGIVVPDNNSLLAVRFVYNQDFKSVYALTPGIIMLAIMMIPGIMMAVGIVREKEIGSIMNLYGCLASKMQFLLGKQIPYILLSLVAYLVLVLIAILVFGVPVKGSFLAMLLGAVIAICASTGFGMLVSTFVKTQVAGLFLTAIVLMVPTMNFSGMMSPTSSLPTWLSTLAHLFPGAWFQQISLGGFTKALSFTSFLVPYLALSIIYLVYLTLANLFLKKQEP</sequence>
<organism evidence="10 11">
    <name type="scientific">Psittacicella hinzii</name>
    <dbReference type="NCBI Taxonomy" id="2028575"/>
    <lineage>
        <taxon>Bacteria</taxon>
        <taxon>Pseudomonadati</taxon>
        <taxon>Pseudomonadota</taxon>
        <taxon>Gammaproteobacteria</taxon>
        <taxon>Pasteurellales</taxon>
        <taxon>Psittacicellaceae</taxon>
        <taxon>Psittacicella</taxon>
    </lineage>
</organism>
<reference evidence="10 11" key="1">
    <citation type="submission" date="2017-08" db="EMBL/GenBank/DDBJ databases">
        <title>Reclassification of Bisgaard taxon 37 and 44.</title>
        <authorList>
            <person name="Christensen H."/>
        </authorList>
    </citation>
    <scope>NUCLEOTIDE SEQUENCE [LARGE SCALE GENOMIC DNA]</scope>
    <source>
        <strain evidence="10 11">111</strain>
    </source>
</reference>
<keyword evidence="3" id="KW-0813">Transport</keyword>
<dbReference type="PANTHER" id="PTHR30294:SF29">
    <property type="entry name" value="MULTIDRUG ABC TRANSPORTER PERMEASE YBHS-RELATED"/>
    <property type="match status" value="1"/>
</dbReference>
<keyword evidence="5 8" id="KW-0812">Transmembrane</keyword>
<evidence type="ECO:0000256" key="4">
    <source>
        <dbReference type="ARBA" id="ARBA00022475"/>
    </source>
</evidence>
<feature type="transmembrane region" description="Helical" evidence="8">
    <location>
        <begin position="248"/>
        <end position="269"/>
    </location>
</feature>
<dbReference type="InterPro" id="IPR051449">
    <property type="entry name" value="ABC-2_transporter_component"/>
</dbReference>
<dbReference type="InterPro" id="IPR013525">
    <property type="entry name" value="ABC2_TM"/>
</dbReference>
<evidence type="ECO:0000256" key="6">
    <source>
        <dbReference type="ARBA" id="ARBA00022989"/>
    </source>
</evidence>
<feature type="transmembrane region" description="Helical" evidence="8">
    <location>
        <begin position="187"/>
        <end position="208"/>
    </location>
</feature>
<dbReference type="GO" id="GO:0005886">
    <property type="term" value="C:plasma membrane"/>
    <property type="evidence" value="ECO:0007669"/>
    <property type="project" value="UniProtKB-SubCell"/>
</dbReference>
<comment type="similarity">
    <text evidence="2">Belongs to the ABC-2 integral membrane protein family.</text>
</comment>
<name>A0A3A1YTT8_9GAMM</name>
<evidence type="ECO:0000256" key="1">
    <source>
        <dbReference type="ARBA" id="ARBA00004651"/>
    </source>
</evidence>
<dbReference type="Proteomes" id="UP000265916">
    <property type="component" value="Unassembled WGS sequence"/>
</dbReference>
<evidence type="ECO:0000256" key="8">
    <source>
        <dbReference type="SAM" id="Phobius"/>
    </source>
</evidence>
<evidence type="ECO:0000313" key="11">
    <source>
        <dbReference type="Proteomes" id="UP000265916"/>
    </source>
</evidence>
<dbReference type="InterPro" id="IPR047817">
    <property type="entry name" value="ABC2_TM_bact-type"/>
</dbReference>
<evidence type="ECO:0000256" key="7">
    <source>
        <dbReference type="ARBA" id="ARBA00023136"/>
    </source>
</evidence>
<dbReference type="Pfam" id="PF12698">
    <property type="entry name" value="ABC2_membrane_3"/>
    <property type="match status" value="1"/>
</dbReference>
<dbReference type="PANTHER" id="PTHR30294">
    <property type="entry name" value="MEMBRANE COMPONENT OF ABC TRANSPORTER YHHJ-RELATED"/>
    <property type="match status" value="1"/>
</dbReference>
<proteinExistence type="inferred from homology"/>
<gene>
    <name evidence="10" type="ORF">CKF58_02060</name>
</gene>
<feature type="transmembrane region" description="Helical" evidence="8">
    <location>
        <begin position="129"/>
        <end position="152"/>
    </location>
</feature>
<dbReference type="PROSITE" id="PS51012">
    <property type="entry name" value="ABC_TM2"/>
    <property type="match status" value="1"/>
</dbReference>
<evidence type="ECO:0000256" key="5">
    <source>
        <dbReference type="ARBA" id="ARBA00022692"/>
    </source>
</evidence>
<accession>A0A3A1YTT8</accession>
<comment type="subcellular location">
    <subcellularLocation>
        <location evidence="1">Cell membrane</location>
        <topology evidence="1">Multi-pass membrane protein</topology>
    </subcellularLocation>
</comment>
<feature type="transmembrane region" description="Helical" evidence="8">
    <location>
        <begin position="158"/>
        <end position="180"/>
    </location>
</feature>
<dbReference type="OrthoDB" id="9808686at2"/>
<evidence type="ECO:0000256" key="3">
    <source>
        <dbReference type="ARBA" id="ARBA00022448"/>
    </source>
</evidence>
<keyword evidence="7 8" id="KW-0472">Membrane</keyword>
<feature type="transmembrane region" description="Helical" evidence="8">
    <location>
        <begin position="77"/>
        <end position="102"/>
    </location>
</feature>
<protein>
    <recommendedName>
        <fullName evidence="9">ABC transmembrane type-2 domain-containing protein</fullName>
    </recommendedName>
</protein>
<evidence type="ECO:0000259" key="9">
    <source>
        <dbReference type="PROSITE" id="PS51012"/>
    </source>
</evidence>
<comment type="caution">
    <text evidence="10">The sequence shown here is derived from an EMBL/GenBank/DDBJ whole genome shotgun (WGS) entry which is preliminary data.</text>
</comment>
<dbReference type="EMBL" id="NRJG01000031">
    <property type="protein sequence ID" value="RIY39467.1"/>
    <property type="molecule type" value="Genomic_DNA"/>
</dbReference>
<dbReference type="AlphaFoldDB" id="A0A3A1YTT8"/>
<keyword evidence="11" id="KW-1185">Reference proteome</keyword>
<evidence type="ECO:0000313" key="10">
    <source>
        <dbReference type="EMBL" id="RIY39467.1"/>
    </source>
</evidence>
<keyword evidence="4" id="KW-1003">Cell membrane</keyword>
<dbReference type="GO" id="GO:0140359">
    <property type="term" value="F:ABC-type transporter activity"/>
    <property type="evidence" value="ECO:0007669"/>
    <property type="project" value="InterPro"/>
</dbReference>
<keyword evidence="6 8" id="KW-1133">Transmembrane helix</keyword>